<dbReference type="AlphaFoldDB" id="A0A7S3YL85"/>
<protein>
    <submittedName>
        <fullName evidence="1">Uncharacterized protein</fullName>
    </submittedName>
</protein>
<sequence length="139" mass="15430">MVSKDEVCISNTSTKYLTTAAVVQEIDLLLQQGDHHNDPPHEARCGTVGVQKFRKANNNNDSVEGILEEAEKQSFLMEPKDRVPQPNKEFSFQLEVVRFGLYALVVVAFLKEWGFLHLPAENGESGEPNQCPAVACDDA</sequence>
<dbReference type="EMBL" id="HBIU01062153">
    <property type="protein sequence ID" value="CAE0655085.1"/>
    <property type="molecule type" value="Transcribed_RNA"/>
</dbReference>
<evidence type="ECO:0000313" key="1">
    <source>
        <dbReference type="EMBL" id="CAE0655085.1"/>
    </source>
</evidence>
<accession>A0A7S3YL85</accession>
<name>A0A7S3YL85_HETAK</name>
<reference evidence="1" key="1">
    <citation type="submission" date="2021-01" db="EMBL/GenBank/DDBJ databases">
        <authorList>
            <person name="Corre E."/>
            <person name="Pelletier E."/>
            <person name="Niang G."/>
            <person name="Scheremetjew M."/>
            <person name="Finn R."/>
            <person name="Kale V."/>
            <person name="Holt S."/>
            <person name="Cochrane G."/>
            <person name="Meng A."/>
            <person name="Brown T."/>
            <person name="Cohen L."/>
        </authorList>
    </citation>
    <scope>NUCLEOTIDE SEQUENCE</scope>
    <source>
        <strain evidence="1">CCMP3107</strain>
    </source>
</reference>
<organism evidence="1">
    <name type="scientific">Heterosigma akashiwo</name>
    <name type="common">Chromophytic alga</name>
    <name type="synonym">Heterosigma carterae</name>
    <dbReference type="NCBI Taxonomy" id="2829"/>
    <lineage>
        <taxon>Eukaryota</taxon>
        <taxon>Sar</taxon>
        <taxon>Stramenopiles</taxon>
        <taxon>Ochrophyta</taxon>
        <taxon>Raphidophyceae</taxon>
        <taxon>Chattonellales</taxon>
        <taxon>Chattonellaceae</taxon>
        <taxon>Heterosigma</taxon>
    </lineage>
</organism>
<proteinExistence type="predicted"/>
<gene>
    <name evidence="1" type="ORF">HAKA00212_LOCUS26760</name>
</gene>